<comment type="caution">
    <text evidence="2">The sequence shown here is derived from an EMBL/GenBank/DDBJ whole genome shotgun (WGS) entry which is preliminary data.</text>
</comment>
<dbReference type="Proteomes" id="UP000032680">
    <property type="component" value="Unassembled WGS sequence"/>
</dbReference>
<dbReference type="GO" id="GO:0005507">
    <property type="term" value="F:copper ion binding"/>
    <property type="evidence" value="ECO:0007669"/>
    <property type="project" value="TreeGrafter"/>
</dbReference>
<keyword evidence="3" id="KW-1185">Reference proteome</keyword>
<protein>
    <submittedName>
        <fullName evidence="2">Divalent cation tolerance protein</fullName>
    </submittedName>
</protein>
<evidence type="ECO:0000313" key="3">
    <source>
        <dbReference type="Proteomes" id="UP000032680"/>
    </source>
</evidence>
<reference evidence="2 3" key="1">
    <citation type="submission" date="2012-11" db="EMBL/GenBank/DDBJ databases">
        <title>Whole genome sequence of Acidisphaera rubrifaciens HS-AP3.</title>
        <authorList>
            <person name="Azuma Y."/>
            <person name="Higashiura N."/>
            <person name="Hirakawa H."/>
            <person name="Matsushita K."/>
        </authorList>
    </citation>
    <scope>NUCLEOTIDE SEQUENCE [LARGE SCALE GENOMIC DNA]</scope>
    <source>
        <strain evidence="2 3">HS-AP3</strain>
    </source>
</reference>
<comment type="similarity">
    <text evidence="1">Belongs to the CutA family.</text>
</comment>
<name>A0A0D6P3N0_9PROT</name>
<dbReference type="InterPro" id="IPR015867">
    <property type="entry name" value="N-reg_PII/ATP_PRibTrfase_C"/>
</dbReference>
<dbReference type="AlphaFoldDB" id="A0A0D6P3N0"/>
<gene>
    <name evidence="2" type="ORF">Asru_0030_03</name>
</gene>
<dbReference type="GO" id="GO:0010038">
    <property type="term" value="P:response to metal ion"/>
    <property type="evidence" value="ECO:0007669"/>
    <property type="project" value="InterPro"/>
</dbReference>
<organism evidence="2 3">
    <name type="scientific">Acidisphaera rubrifaciens HS-AP3</name>
    <dbReference type="NCBI Taxonomy" id="1231350"/>
    <lineage>
        <taxon>Bacteria</taxon>
        <taxon>Pseudomonadati</taxon>
        <taxon>Pseudomonadota</taxon>
        <taxon>Alphaproteobacteria</taxon>
        <taxon>Acetobacterales</taxon>
        <taxon>Acetobacteraceae</taxon>
        <taxon>Acidisphaera</taxon>
    </lineage>
</organism>
<dbReference type="InterPro" id="IPR004323">
    <property type="entry name" value="Ion_tolerance_CutA"/>
</dbReference>
<sequence>MADIVFVYVTCADADEARRIGRTLVEERLAACVNLRAHETIYRWQGAIESGPEWALIAKTTRAAFARLRDRVAALHSYTVPCIVAVPVADGLAAYLDWVGDEVGG</sequence>
<dbReference type="Gene3D" id="3.30.70.120">
    <property type="match status" value="1"/>
</dbReference>
<dbReference type="PANTHER" id="PTHR23419">
    <property type="entry name" value="DIVALENT CATION TOLERANCE CUTA-RELATED"/>
    <property type="match status" value="1"/>
</dbReference>
<evidence type="ECO:0000256" key="1">
    <source>
        <dbReference type="ARBA" id="ARBA00010169"/>
    </source>
</evidence>
<dbReference type="OrthoDB" id="37622at2"/>
<dbReference type="InterPro" id="IPR011322">
    <property type="entry name" value="N-reg_PII-like_a/b"/>
</dbReference>
<evidence type="ECO:0000313" key="2">
    <source>
        <dbReference type="EMBL" id="GAN75951.1"/>
    </source>
</evidence>
<dbReference type="EMBL" id="BANB01000030">
    <property type="protein sequence ID" value="GAN75951.1"/>
    <property type="molecule type" value="Genomic_DNA"/>
</dbReference>
<dbReference type="PANTHER" id="PTHR23419:SF8">
    <property type="entry name" value="FI09726P"/>
    <property type="match status" value="1"/>
</dbReference>
<proteinExistence type="inferred from homology"/>
<dbReference type="SUPFAM" id="SSF54913">
    <property type="entry name" value="GlnB-like"/>
    <property type="match status" value="1"/>
</dbReference>
<accession>A0A0D6P3N0</accession>
<dbReference type="RefSeq" id="WP_048859709.1">
    <property type="nucleotide sequence ID" value="NZ_BANB01000030.1"/>
</dbReference>
<dbReference type="Pfam" id="PF03091">
    <property type="entry name" value="CutA1"/>
    <property type="match status" value="1"/>
</dbReference>